<proteinExistence type="predicted"/>
<protein>
    <recommendedName>
        <fullName evidence="3">DUF432 domain-containing protein</fullName>
    </recommendedName>
</protein>
<evidence type="ECO:0000313" key="1">
    <source>
        <dbReference type="EMBL" id="TXD43795.1"/>
    </source>
</evidence>
<reference evidence="1 2" key="1">
    <citation type="submission" date="2019-08" db="EMBL/GenBank/DDBJ databases">
        <title>Bradymonadales sp. TMQ2.</title>
        <authorList>
            <person name="Liang Q."/>
        </authorList>
    </citation>
    <scope>NUCLEOTIDE SEQUENCE [LARGE SCALE GENOMIC DNA]</scope>
    <source>
        <strain evidence="1 2">TMQ2</strain>
    </source>
</reference>
<dbReference type="OrthoDB" id="5492372at2"/>
<comment type="caution">
    <text evidence="1">The sequence shown here is derived from an EMBL/GenBank/DDBJ whole genome shotgun (WGS) entry which is preliminary data.</text>
</comment>
<dbReference type="EMBL" id="VOSL01000006">
    <property type="protein sequence ID" value="TXD43795.1"/>
    <property type="molecule type" value="Genomic_DNA"/>
</dbReference>
<dbReference type="AlphaFoldDB" id="A0A5C6XFK6"/>
<sequence length="266" mass="28974">METRWPLQLSLDDGALEALHVYDKPLHLKRRGAQALVIDTGEELSTRHCALPASCNALRFLPNFGERALLAFPTPQLLCPAGLTMQVVLGLPLGLRIEALHPGGSVHLLDLPAPRTSPGLYGPVDSGQICTSFRAPVCAPDAGQGLDEHPICALDLRLPDETHYALWATIPLTVTNTTPEPREVSKIMLPTASLGLYRRPDRDRLCTSQVQMRLLGPNEAEVLVDNGPEGGEAIAHSGRKPNAHETRRAYTFLHAYRAKTGLEHGF</sequence>
<dbReference type="Proteomes" id="UP000321046">
    <property type="component" value="Unassembled WGS sequence"/>
</dbReference>
<accession>A0A5C6XFK6</accession>
<gene>
    <name evidence="1" type="ORF">FRC96_01355</name>
</gene>
<evidence type="ECO:0008006" key="3">
    <source>
        <dbReference type="Google" id="ProtNLM"/>
    </source>
</evidence>
<dbReference type="RefSeq" id="WP_146972242.1">
    <property type="nucleotide sequence ID" value="NZ_VOSL01000006.1"/>
</dbReference>
<organism evidence="1 2">
    <name type="scientific">Lujinxingia vulgaris</name>
    <dbReference type="NCBI Taxonomy" id="2600176"/>
    <lineage>
        <taxon>Bacteria</taxon>
        <taxon>Deltaproteobacteria</taxon>
        <taxon>Bradymonadales</taxon>
        <taxon>Lujinxingiaceae</taxon>
        <taxon>Lujinxingia</taxon>
    </lineage>
</organism>
<evidence type="ECO:0000313" key="2">
    <source>
        <dbReference type="Proteomes" id="UP000321046"/>
    </source>
</evidence>
<name>A0A5C6XFK6_9DELT</name>